<dbReference type="CDD" id="cd02968">
    <property type="entry name" value="SCO"/>
    <property type="match status" value="1"/>
</dbReference>
<keyword evidence="5" id="KW-1185">Reference proteome</keyword>
<comment type="similarity">
    <text evidence="1">Belongs to the SCO1/2 family.</text>
</comment>
<dbReference type="InterPro" id="IPR036182">
    <property type="entry name" value="PCuAC_sf"/>
</dbReference>
<dbReference type="SUPFAM" id="SSF52833">
    <property type="entry name" value="Thioredoxin-like"/>
    <property type="match status" value="1"/>
</dbReference>
<sequence length="333" mass="36171">MSTSHKRWRIALVAAIIAVGLAGAAVWGYGRWQTPTFRGLAISPPYPAPDFVLTDQHGQPFQLAALRGRPVLVFFGYTFCPDVCPGTMVQYRAVRQALGADADRVGLLFVTVDPERDTPERLAEYVGHFDAAIVGLTGSPATVEHVMHRWGVFAEKVPVPGSATGYLINHTAALYLVGPDGMVRVMHPYGTPTADIVHDVRGLLRQSAGSAPARVLVRDAWARPAASGDTSAVYLTLVNPTQSPDRLLEVRTDVARATEIHETRMEGDVMRMEPVHAVEVPARGEAVLRPGGLHIMLVGLERNLRQGDRVSVVLRFERAGEVPADVPVRQQTS</sequence>
<dbReference type="Gene3D" id="2.60.40.1890">
    <property type="entry name" value="PCu(A)C copper chaperone"/>
    <property type="match status" value="1"/>
</dbReference>
<organism evidence="4 5">
    <name type="scientific">Geochorda subterranea</name>
    <dbReference type="NCBI Taxonomy" id="3109564"/>
    <lineage>
        <taxon>Bacteria</taxon>
        <taxon>Bacillati</taxon>
        <taxon>Bacillota</taxon>
        <taxon>Limnochordia</taxon>
        <taxon>Limnochordales</taxon>
        <taxon>Geochordaceae</taxon>
        <taxon>Geochorda</taxon>
    </lineage>
</organism>
<dbReference type="EMBL" id="CP141614">
    <property type="protein sequence ID" value="WRP14742.1"/>
    <property type="molecule type" value="Genomic_DNA"/>
</dbReference>
<dbReference type="Pfam" id="PF04314">
    <property type="entry name" value="PCuAC"/>
    <property type="match status" value="1"/>
</dbReference>
<feature type="domain" description="Thioredoxin" evidence="3">
    <location>
        <begin position="42"/>
        <end position="205"/>
    </location>
</feature>
<dbReference type="SUPFAM" id="SSF110087">
    <property type="entry name" value="DR1885-like metal-binding protein"/>
    <property type="match status" value="1"/>
</dbReference>
<proteinExistence type="inferred from homology"/>
<dbReference type="InterPro" id="IPR003782">
    <property type="entry name" value="SCO1/SenC"/>
</dbReference>
<dbReference type="Pfam" id="PF02630">
    <property type="entry name" value="SCO1-SenC"/>
    <property type="match status" value="1"/>
</dbReference>
<dbReference type="Gene3D" id="3.40.30.10">
    <property type="entry name" value="Glutaredoxin"/>
    <property type="match status" value="1"/>
</dbReference>
<dbReference type="PROSITE" id="PS51352">
    <property type="entry name" value="THIOREDOXIN_2"/>
    <property type="match status" value="1"/>
</dbReference>
<protein>
    <submittedName>
        <fullName evidence="4">SCO family protein</fullName>
    </submittedName>
</protein>
<dbReference type="RefSeq" id="WP_324669114.1">
    <property type="nucleotide sequence ID" value="NZ_CP141614.1"/>
</dbReference>
<reference evidence="5" key="1">
    <citation type="submission" date="2023-12" db="EMBL/GenBank/DDBJ databases">
        <title>Novel isolates from deep terrestrial aquifers shed light on the physiology and ecology of the class Limnochordia.</title>
        <authorList>
            <person name="Karnachuk O.V."/>
            <person name="Lukina A.P."/>
            <person name="Avakyan M.R."/>
            <person name="Kadnikov V."/>
            <person name="Begmatov S."/>
            <person name="Beletsky A.V."/>
            <person name="Mardanov A.V."/>
            <person name="Ravin N.V."/>
        </authorList>
    </citation>
    <scope>NUCLEOTIDE SEQUENCE [LARGE SCALE GENOMIC DNA]</scope>
    <source>
        <strain evidence="5">LN</strain>
    </source>
</reference>
<name>A0ABZ1BPM6_9FIRM</name>
<dbReference type="InterPro" id="IPR036249">
    <property type="entry name" value="Thioredoxin-like_sf"/>
</dbReference>
<evidence type="ECO:0000256" key="1">
    <source>
        <dbReference type="ARBA" id="ARBA00010996"/>
    </source>
</evidence>
<dbReference type="Proteomes" id="UP001333102">
    <property type="component" value="Chromosome"/>
</dbReference>
<accession>A0ABZ1BPM6</accession>
<evidence type="ECO:0000259" key="3">
    <source>
        <dbReference type="PROSITE" id="PS51352"/>
    </source>
</evidence>
<dbReference type="InterPro" id="IPR007410">
    <property type="entry name" value="LpqE-like"/>
</dbReference>
<dbReference type="InterPro" id="IPR013766">
    <property type="entry name" value="Thioredoxin_domain"/>
</dbReference>
<dbReference type="PANTHER" id="PTHR12151:SF25">
    <property type="entry name" value="LINALOOL DEHYDRATASE_ISOMERASE DOMAIN-CONTAINING PROTEIN"/>
    <property type="match status" value="1"/>
</dbReference>
<gene>
    <name evidence="4" type="ORF">VLY81_00800</name>
</gene>
<evidence type="ECO:0000313" key="4">
    <source>
        <dbReference type="EMBL" id="WRP14742.1"/>
    </source>
</evidence>
<evidence type="ECO:0000256" key="2">
    <source>
        <dbReference type="ARBA" id="ARBA00023008"/>
    </source>
</evidence>
<keyword evidence="2" id="KW-0186">Copper</keyword>
<evidence type="ECO:0000313" key="5">
    <source>
        <dbReference type="Proteomes" id="UP001333102"/>
    </source>
</evidence>
<dbReference type="PANTHER" id="PTHR12151">
    <property type="entry name" value="ELECTRON TRANSPORT PROTIN SCO1/SENC FAMILY MEMBER"/>
    <property type="match status" value="1"/>
</dbReference>